<dbReference type="InterPro" id="IPR008969">
    <property type="entry name" value="CarboxyPept-like_regulatory"/>
</dbReference>
<name>A0A6S6TPI1_9BACT</name>
<feature type="chain" id="PRO_5027948225" evidence="1">
    <location>
        <begin position="19"/>
        <end position="788"/>
    </location>
</feature>
<dbReference type="SUPFAM" id="SSF49464">
    <property type="entry name" value="Carboxypeptidase regulatory domain-like"/>
    <property type="match status" value="1"/>
</dbReference>
<proteinExistence type="predicted"/>
<dbReference type="AlphaFoldDB" id="A0A6S6TPI1"/>
<sequence>MKLGIILTLFLFMNTLCAQKDKEAVALQTVRGAVVDQVTGKGLPNILVELLNYTPRIATISGEDGSFQLENVPIGYQRIRANGLNYYDIVYTELVIAGKQSVIQLKMEEEVDIEVATIQSNRGSRIRNAKMMTIDEMNVVSARPFNIEETNRFITGFGGLGKAVTNYPGLLNADDQQTYIVSRGYSPNGVQWMVEGVPIDNPNHFAAMGNTGAAFPILNNNLLASSDFVNGAFSARYGNVYAGMFDVNMRKGNNERHEFSAQINLFGAEFVAEGPFKKKGASYTLAVRGSIFGLLDQIGLSIGTSATPSYNDVNFKIDIPTKKAGHFSFFGIGGISNLDVTLDSSAADVFADENYTLNTYLGLVGFTHLKRFDNDFSLKTTLSYLIEDYDLKTDTVLLGQRVREFSVRNFRQRAGLSSILSKKFNSQFVLRGGVSGYLHFIDVKGEWNRRNELYSQAKEIQVLANAFVEARYKFSSTFSFVLGVQGMYWSLNKNSWSVEPRVALDWRIGKRHRLSLGYGWSSKIESFAIAFLVEKQNDGSYNNSNRQLGLNRSHQVVLSYDASLTRVLGIKANAYAAYSTNLGVDRFSSSFSLANHGAYDEYVSYVNLVSEGLGFNYGVEVSIEKFFSEGFYGLLSSAYQRSFYQGSDKVWRNSAFDAQHVTSLVMGKEFKIGKKKQNVIYGDFRFNMHGGLPYTPIDLDASILAGKEVLQVDKPYSERFDLYKVIDVRVGARFNHPRKRISHHFYVVLQNVADFENAYVFKYDAANEKIVTAQQFPFLPNLVYQLFF</sequence>
<dbReference type="EMBL" id="CACVAQ010000266">
    <property type="protein sequence ID" value="CAA6818510.1"/>
    <property type="molecule type" value="Genomic_DNA"/>
</dbReference>
<dbReference type="InterPro" id="IPR037066">
    <property type="entry name" value="Plug_dom_sf"/>
</dbReference>
<evidence type="ECO:0000256" key="1">
    <source>
        <dbReference type="SAM" id="SignalP"/>
    </source>
</evidence>
<organism evidence="2">
    <name type="scientific">uncultured Aureispira sp</name>
    <dbReference type="NCBI Taxonomy" id="1331704"/>
    <lineage>
        <taxon>Bacteria</taxon>
        <taxon>Pseudomonadati</taxon>
        <taxon>Bacteroidota</taxon>
        <taxon>Saprospiria</taxon>
        <taxon>Saprospirales</taxon>
        <taxon>Saprospiraceae</taxon>
        <taxon>Aureispira</taxon>
        <taxon>environmental samples</taxon>
    </lineage>
</organism>
<reference evidence="2" key="1">
    <citation type="submission" date="2020-01" db="EMBL/GenBank/DDBJ databases">
        <authorList>
            <person name="Meier V. D."/>
            <person name="Meier V D."/>
        </authorList>
    </citation>
    <scope>NUCLEOTIDE SEQUENCE</scope>
    <source>
        <strain evidence="2">HLG_WM_MAG_10</strain>
    </source>
</reference>
<keyword evidence="2" id="KW-0675">Receptor</keyword>
<dbReference type="Gene3D" id="2.170.130.10">
    <property type="entry name" value="TonB-dependent receptor, plug domain"/>
    <property type="match status" value="1"/>
</dbReference>
<evidence type="ECO:0000313" key="2">
    <source>
        <dbReference type="EMBL" id="CAA6818510.1"/>
    </source>
</evidence>
<gene>
    <name evidence="2" type="ORF">HELGO_WM17563</name>
</gene>
<accession>A0A6S6TPI1</accession>
<feature type="signal peptide" evidence="1">
    <location>
        <begin position="1"/>
        <end position="18"/>
    </location>
</feature>
<keyword evidence="1" id="KW-0732">Signal</keyword>
<dbReference type="SUPFAM" id="SSF56935">
    <property type="entry name" value="Porins"/>
    <property type="match status" value="1"/>
</dbReference>
<protein>
    <submittedName>
        <fullName evidence="2">TonB-dependent receptor</fullName>
    </submittedName>
</protein>